<reference evidence="2" key="3">
    <citation type="journal article" date="2010" name="Genome Res.">
        <title>Population genomic sequencing of Coccidioides fungi reveals recent hybridization and transposon control.</title>
        <authorList>
            <person name="Neafsey D.E."/>
            <person name="Barker B.M."/>
            <person name="Sharpton T.J."/>
            <person name="Stajich J.E."/>
            <person name="Park D.J."/>
            <person name="Whiston E."/>
            <person name="Hung C.-Y."/>
            <person name="McMahan C."/>
            <person name="White J."/>
            <person name="Sykes S."/>
            <person name="Heiman D."/>
            <person name="Young S."/>
            <person name="Zeng Q."/>
            <person name="Abouelleil A."/>
            <person name="Aftuck L."/>
            <person name="Bessette D."/>
            <person name="Brown A."/>
            <person name="FitzGerald M."/>
            <person name="Lui A."/>
            <person name="Macdonald J.P."/>
            <person name="Priest M."/>
            <person name="Orbach M.J."/>
            <person name="Galgiani J.N."/>
            <person name="Kirkland T.N."/>
            <person name="Cole G.T."/>
            <person name="Birren B.W."/>
            <person name="Henn M.R."/>
            <person name="Taylor J.W."/>
            <person name="Rounsley S.D."/>
        </authorList>
    </citation>
    <scope>NUCLEOTIDE SEQUENCE [LARGE SCALE GENOMIC DNA]</scope>
    <source>
        <strain evidence="2">RMSCC 3488</strain>
    </source>
</reference>
<dbReference type="VEuPathDB" id="FungiDB:CPAG_05733"/>
<dbReference type="AlphaFoldDB" id="A0A0J6F8Q9"/>
<sequence>MRLVGGASRNYKRALDGDRLVGSEWPVWLTREFLPQLGGHLLDEKDLEMDAKSASECSSAGWLMGTLASCLCLVTLYG</sequence>
<reference evidence="1 2" key="1">
    <citation type="submission" date="2007-06" db="EMBL/GenBank/DDBJ databases">
        <title>The Genome Sequence of Coccidioides posadasii RMSCC_3488.</title>
        <authorList>
            <consortium name="Coccidioides Genome Resources Consortium"/>
            <consortium name="The Broad Institute Genome Sequencing Platform"/>
            <person name="Henn M.R."/>
            <person name="Sykes S."/>
            <person name="Young S."/>
            <person name="Jaffe D."/>
            <person name="Berlin A."/>
            <person name="Alvarez P."/>
            <person name="Butler J."/>
            <person name="Gnerre S."/>
            <person name="Grabherr M."/>
            <person name="Mauceli E."/>
            <person name="Brockman W."/>
            <person name="Kodira C."/>
            <person name="Alvarado L."/>
            <person name="Zeng Q."/>
            <person name="Crawford M."/>
            <person name="Antoine C."/>
            <person name="Devon K."/>
            <person name="Galgiani J."/>
            <person name="Orsborn K."/>
            <person name="Lewis M.L."/>
            <person name="Nusbaum C."/>
            <person name="Galagan J."/>
            <person name="Birren B."/>
        </authorList>
    </citation>
    <scope>NUCLEOTIDE SEQUENCE [LARGE SCALE GENOMIC DNA]</scope>
    <source>
        <strain evidence="1 2">RMSCC 3488</strain>
    </source>
</reference>
<protein>
    <submittedName>
        <fullName evidence="1">Uncharacterized protein</fullName>
    </submittedName>
</protein>
<evidence type="ECO:0000313" key="2">
    <source>
        <dbReference type="Proteomes" id="UP000054567"/>
    </source>
</evidence>
<name>A0A0J6F8Q9_COCPO</name>
<reference evidence="2" key="2">
    <citation type="journal article" date="2009" name="Genome Res.">
        <title>Comparative genomic analyses of the human fungal pathogens Coccidioides and their relatives.</title>
        <authorList>
            <person name="Sharpton T.J."/>
            <person name="Stajich J.E."/>
            <person name="Rounsley S.D."/>
            <person name="Gardner M.J."/>
            <person name="Wortman J.R."/>
            <person name="Jordar V.S."/>
            <person name="Maiti R."/>
            <person name="Kodira C.D."/>
            <person name="Neafsey D.E."/>
            <person name="Zeng Q."/>
            <person name="Hung C.-Y."/>
            <person name="McMahan C."/>
            <person name="Muszewska A."/>
            <person name="Grynberg M."/>
            <person name="Mandel M.A."/>
            <person name="Kellner E.M."/>
            <person name="Barker B.M."/>
            <person name="Galgiani J.N."/>
            <person name="Orbach M.J."/>
            <person name="Kirkland T.N."/>
            <person name="Cole G.T."/>
            <person name="Henn M.R."/>
            <person name="Birren B.W."/>
            <person name="Taylor J.W."/>
        </authorList>
    </citation>
    <scope>NUCLEOTIDE SEQUENCE [LARGE SCALE GENOMIC DNA]</scope>
    <source>
        <strain evidence="2">RMSCC 3488</strain>
    </source>
</reference>
<dbReference type="EMBL" id="DS268111">
    <property type="protein sequence ID" value="KMM69416.1"/>
    <property type="molecule type" value="Genomic_DNA"/>
</dbReference>
<evidence type="ECO:0000313" key="1">
    <source>
        <dbReference type="EMBL" id="KMM69416.1"/>
    </source>
</evidence>
<dbReference type="Proteomes" id="UP000054567">
    <property type="component" value="Unassembled WGS sequence"/>
</dbReference>
<proteinExistence type="predicted"/>
<gene>
    <name evidence="1" type="ORF">CPAG_05733</name>
</gene>
<organism evidence="1 2">
    <name type="scientific">Coccidioides posadasii RMSCC 3488</name>
    <dbReference type="NCBI Taxonomy" id="454284"/>
    <lineage>
        <taxon>Eukaryota</taxon>
        <taxon>Fungi</taxon>
        <taxon>Dikarya</taxon>
        <taxon>Ascomycota</taxon>
        <taxon>Pezizomycotina</taxon>
        <taxon>Eurotiomycetes</taxon>
        <taxon>Eurotiomycetidae</taxon>
        <taxon>Onygenales</taxon>
        <taxon>Onygenaceae</taxon>
        <taxon>Coccidioides</taxon>
    </lineage>
</organism>
<accession>A0A0J6F8Q9</accession>